<proteinExistence type="predicted"/>
<name>A0ABV8ARH1_9BACT</name>
<organism evidence="1 2">
    <name type="scientific">Algoriphagus namhaensis</name>
    <dbReference type="NCBI Taxonomy" id="915353"/>
    <lineage>
        <taxon>Bacteria</taxon>
        <taxon>Pseudomonadati</taxon>
        <taxon>Bacteroidota</taxon>
        <taxon>Cytophagia</taxon>
        <taxon>Cytophagales</taxon>
        <taxon>Cyclobacteriaceae</taxon>
        <taxon>Algoriphagus</taxon>
    </lineage>
</organism>
<protein>
    <recommendedName>
        <fullName evidence="3">NADH dehydrogenase</fullName>
    </recommendedName>
</protein>
<dbReference type="RefSeq" id="WP_377905593.1">
    <property type="nucleotide sequence ID" value="NZ_JBHRZS010000007.1"/>
</dbReference>
<dbReference type="EMBL" id="JBHRZS010000007">
    <property type="protein sequence ID" value="MFC3880309.1"/>
    <property type="molecule type" value="Genomic_DNA"/>
</dbReference>
<keyword evidence="2" id="KW-1185">Reference proteome</keyword>
<sequence length="304" mass="35136">MINKLRRGFKSLFSSLAHWARDYHDEQLLATGALLSKQQYLMNSSNIHDYEFKIFSQFGDDGIIQYLIKHVEIENETFIEFGVEDYMESNTRFLLLNNNWSGYVMDGSANAMNRLGGQSWYWKHALEKKAAFIDKNNINELLSYSGFSNLGLLHIDLDGNDYYILETIDFERYNPSILVLEYNAVFGKERAISVPYDPTFVRTKKHYSNLYFGASLPALTHEAERKGYKLVACNLAGNNAYFIREDLMTDRFKALTAKEAFVESKFRESRAEDHSLSLLSGEKRLELIKGLEVFNVISKQTEKL</sequence>
<evidence type="ECO:0008006" key="3">
    <source>
        <dbReference type="Google" id="ProtNLM"/>
    </source>
</evidence>
<reference evidence="2" key="1">
    <citation type="journal article" date="2019" name="Int. J. Syst. Evol. Microbiol.">
        <title>The Global Catalogue of Microorganisms (GCM) 10K type strain sequencing project: providing services to taxonomists for standard genome sequencing and annotation.</title>
        <authorList>
            <consortium name="The Broad Institute Genomics Platform"/>
            <consortium name="The Broad Institute Genome Sequencing Center for Infectious Disease"/>
            <person name="Wu L."/>
            <person name="Ma J."/>
        </authorList>
    </citation>
    <scope>NUCLEOTIDE SEQUENCE [LARGE SCALE GENOMIC DNA]</scope>
    <source>
        <strain evidence="2">CCUG 60523</strain>
    </source>
</reference>
<evidence type="ECO:0000313" key="2">
    <source>
        <dbReference type="Proteomes" id="UP001595805"/>
    </source>
</evidence>
<evidence type="ECO:0000313" key="1">
    <source>
        <dbReference type="EMBL" id="MFC3880309.1"/>
    </source>
</evidence>
<accession>A0ABV8ARH1</accession>
<gene>
    <name evidence="1" type="ORF">ACFOSV_08995</name>
</gene>
<comment type="caution">
    <text evidence="1">The sequence shown here is derived from an EMBL/GenBank/DDBJ whole genome shotgun (WGS) entry which is preliminary data.</text>
</comment>
<dbReference type="Proteomes" id="UP001595805">
    <property type="component" value="Unassembled WGS sequence"/>
</dbReference>